<dbReference type="Pfam" id="PF23558">
    <property type="entry name" value="TPR_P4H"/>
    <property type="match status" value="1"/>
</dbReference>
<evidence type="ECO:0000313" key="3">
    <source>
        <dbReference type="EnsemblMetazoa" id="GBRI025668-PA"/>
    </source>
</evidence>
<name>A0A1A9WN39_9MUSC</name>
<dbReference type="InterPro" id="IPR013547">
    <property type="entry name" value="P4H_N"/>
</dbReference>
<keyword evidence="4" id="KW-1185">Reference proteome</keyword>
<dbReference type="Proteomes" id="UP000091820">
    <property type="component" value="Unassembled WGS sequence"/>
</dbReference>
<dbReference type="Gene3D" id="1.25.40.10">
    <property type="entry name" value="Tetratricopeptide repeat domain"/>
    <property type="match status" value="1"/>
</dbReference>
<proteinExistence type="predicted"/>
<feature type="domain" description="Prolyl 4-hydroxylase N-terminal" evidence="1">
    <location>
        <begin position="15"/>
        <end position="129"/>
    </location>
</feature>
<dbReference type="EnsemblMetazoa" id="GBRI025668-RA">
    <property type="protein sequence ID" value="GBRI025668-PA"/>
    <property type="gene ID" value="GBRI025668"/>
</dbReference>
<dbReference type="InterPro" id="IPR011990">
    <property type="entry name" value="TPR-like_helical_dom_sf"/>
</dbReference>
<feature type="domain" description="Prolyl 4-hydroxylase peptide-substrate-binding" evidence="2">
    <location>
        <begin position="139"/>
        <end position="200"/>
    </location>
</feature>
<evidence type="ECO:0000313" key="4">
    <source>
        <dbReference type="Proteomes" id="UP000091820"/>
    </source>
</evidence>
<dbReference type="AlphaFoldDB" id="A0A1A9WN39"/>
<accession>A0A1A9WN39</accession>
<dbReference type="Pfam" id="PF08336">
    <property type="entry name" value="P4Ha_N"/>
    <property type="match status" value="1"/>
</dbReference>
<evidence type="ECO:0000259" key="1">
    <source>
        <dbReference type="Pfam" id="PF08336"/>
    </source>
</evidence>
<dbReference type="InterPro" id="IPR059068">
    <property type="entry name" value="TPR_P4H"/>
</dbReference>
<dbReference type="GO" id="GO:0004656">
    <property type="term" value="F:procollagen-proline 4-dioxygenase activity"/>
    <property type="evidence" value="ECO:0007669"/>
    <property type="project" value="InterPro"/>
</dbReference>
<protein>
    <submittedName>
        <fullName evidence="3">Uncharacterized protein</fullName>
    </submittedName>
</protein>
<reference evidence="3" key="2">
    <citation type="submission" date="2020-05" db="UniProtKB">
        <authorList>
            <consortium name="EnsemblMetazoa"/>
        </authorList>
    </citation>
    <scope>IDENTIFICATION</scope>
    <source>
        <strain evidence="3">IAEA</strain>
    </source>
</reference>
<dbReference type="FunFam" id="1.25.40.10:FF:000006">
    <property type="entry name" value="Prolyl 4-hydroxylase subunit alpha 2"/>
    <property type="match status" value="1"/>
</dbReference>
<organism evidence="3 4">
    <name type="scientific">Glossina brevipalpis</name>
    <dbReference type="NCBI Taxonomy" id="37001"/>
    <lineage>
        <taxon>Eukaryota</taxon>
        <taxon>Metazoa</taxon>
        <taxon>Ecdysozoa</taxon>
        <taxon>Arthropoda</taxon>
        <taxon>Hexapoda</taxon>
        <taxon>Insecta</taxon>
        <taxon>Pterygota</taxon>
        <taxon>Neoptera</taxon>
        <taxon>Endopterygota</taxon>
        <taxon>Diptera</taxon>
        <taxon>Brachycera</taxon>
        <taxon>Muscomorpha</taxon>
        <taxon>Hippoboscoidea</taxon>
        <taxon>Glossinidae</taxon>
        <taxon>Glossina</taxon>
    </lineage>
</organism>
<reference evidence="4" key="1">
    <citation type="submission" date="2014-03" db="EMBL/GenBank/DDBJ databases">
        <authorList>
            <person name="Aksoy S."/>
            <person name="Warren W."/>
            <person name="Wilson R.K."/>
        </authorList>
    </citation>
    <scope>NUCLEOTIDE SEQUENCE [LARGE SCALE GENOMIC DNA]</scope>
    <source>
        <strain evidence="4">IAEA</strain>
    </source>
</reference>
<dbReference type="GO" id="GO:0005783">
    <property type="term" value="C:endoplasmic reticulum"/>
    <property type="evidence" value="ECO:0007669"/>
    <property type="project" value="InterPro"/>
</dbReference>
<evidence type="ECO:0000259" key="2">
    <source>
        <dbReference type="Pfam" id="PF23558"/>
    </source>
</evidence>
<sequence length="347" mass="39891">MTRWMTWWMALIRVDTKMQEYQREHDEAAADISVYVSNPINAYLLTKRLTTDWRQVENLMAHDVGIEECTEYLFNKVSHIDFLDNITNYRNVLKFPSDEDLNGAAVALMRLQDTYNLETSSVARGELNGIQYSTEMSSDDCFELGRQSYVNHDYYHTVLWMKEAMSRMREEPNNRTLSFTKADVLEYLAFSTYKQACNEQMLTHNHLLGINCDMKTSLGRCIMISRPIYVPVRPTPALQCTTIGLILRVKPLLSYPGRSPVNSNRKYSISPFDLQDIFQFITTFASYSGTHSTGPSTLVFKSVTGSETPGLVTMFHNPVDLLEYTRSQSRPLNYKPIHSVHLDAILI</sequence>
<dbReference type="Gene3D" id="6.10.140.1460">
    <property type="match status" value="1"/>
</dbReference>
<dbReference type="VEuPathDB" id="VectorBase:GBRI025668"/>
<dbReference type="STRING" id="37001.A0A1A9WN39"/>